<dbReference type="Proteomes" id="UP000428333">
    <property type="component" value="Linkage Group LG07"/>
</dbReference>
<evidence type="ECO:0000256" key="5">
    <source>
        <dbReference type="SAM" id="MobiDB-lite"/>
    </source>
</evidence>
<evidence type="ECO:0000256" key="2">
    <source>
        <dbReference type="ARBA" id="ARBA00022771"/>
    </source>
</evidence>
<feature type="region of interest" description="Disordered" evidence="5">
    <location>
        <begin position="57"/>
        <end position="89"/>
    </location>
</feature>
<feature type="compositionally biased region" description="Polar residues" evidence="5">
    <location>
        <begin position="12"/>
        <end position="25"/>
    </location>
</feature>
<evidence type="ECO:0000313" key="9">
    <source>
        <dbReference type="Proteomes" id="UP000428333"/>
    </source>
</evidence>
<evidence type="ECO:0000256" key="3">
    <source>
        <dbReference type="ARBA" id="ARBA00022833"/>
    </source>
</evidence>
<keyword evidence="6" id="KW-0472">Membrane</keyword>
<dbReference type="Pfam" id="PF03110">
    <property type="entry name" value="SBP"/>
    <property type="match status" value="1"/>
</dbReference>
<dbReference type="Pfam" id="PF26102">
    <property type="entry name" value="Ig_SPL7"/>
    <property type="match status" value="1"/>
</dbReference>
<dbReference type="AlphaFoldDB" id="A0A6A4LCM3"/>
<reference evidence="8 9" key="1">
    <citation type="journal article" date="2019" name="Genome Biol. Evol.">
        <title>The Rhododendron genome and chromosomal organization provide insight into shared whole-genome duplications across the heath family (Ericaceae).</title>
        <authorList>
            <person name="Soza V.L."/>
            <person name="Lindsley D."/>
            <person name="Waalkes A."/>
            <person name="Ramage E."/>
            <person name="Patwardhan R.P."/>
            <person name="Burton J.N."/>
            <person name="Adey A."/>
            <person name="Kumar A."/>
            <person name="Qiu R."/>
            <person name="Shendure J."/>
            <person name="Hall B."/>
        </authorList>
    </citation>
    <scope>NUCLEOTIDE SEQUENCE [LARGE SCALE GENOMIC DNA]</scope>
    <source>
        <strain evidence="8">RSF 1966-606</strain>
    </source>
</reference>
<dbReference type="InterPro" id="IPR036893">
    <property type="entry name" value="SBP_sf"/>
</dbReference>
<dbReference type="EMBL" id="QEFC01001863">
    <property type="protein sequence ID" value="KAE9455285.1"/>
    <property type="molecule type" value="Genomic_DNA"/>
</dbReference>
<feature type="transmembrane region" description="Helical" evidence="6">
    <location>
        <begin position="790"/>
        <end position="809"/>
    </location>
</feature>
<evidence type="ECO:0000256" key="4">
    <source>
        <dbReference type="PROSITE-ProRule" id="PRU00470"/>
    </source>
</evidence>
<dbReference type="InterPro" id="IPR004333">
    <property type="entry name" value="SBP_dom"/>
</dbReference>
<evidence type="ECO:0000256" key="1">
    <source>
        <dbReference type="ARBA" id="ARBA00022723"/>
    </source>
</evidence>
<feature type="compositionally biased region" description="Pro residues" evidence="5">
    <location>
        <begin position="69"/>
        <end position="78"/>
    </location>
</feature>
<dbReference type="PANTHER" id="PTHR31251:SF108">
    <property type="entry name" value="SQUAMOSA PROMOTER-BINDING-LIKE PROTEIN 7"/>
    <property type="match status" value="1"/>
</dbReference>
<dbReference type="PROSITE" id="PS51141">
    <property type="entry name" value="ZF_SBP"/>
    <property type="match status" value="1"/>
</dbReference>
<evidence type="ECO:0000259" key="7">
    <source>
        <dbReference type="PROSITE" id="PS51141"/>
    </source>
</evidence>
<dbReference type="GO" id="GO:0003677">
    <property type="term" value="F:DNA binding"/>
    <property type="evidence" value="ECO:0007669"/>
    <property type="project" value="InterPro"/>
</dbReference>
<dbReference type="PANTHER" id="PTHR31251">
    <property type="entry name" value="SQUAMOSA PROMOTER-BINDING-LIKE PROTEIN 4"/>
    <property type="match status" value="1"/>
</dbReference>
<protein>
    <recommendedName>
        <fullName evidence="7">SBP-type domain-containing protein</fullName>
    </recommendedName>
</protein>
<evidence type="ECO:0000313" key="8">
    <source>
        <dbReference type="EMBL" id="KAE9455285.1"/>
    </source>
</evidence>
<keyword evidence="6" id="KW-0812">Transmembrane</keyword>
<feature type="non-terminal residue" evidence="8">
    <location>
        <position position="1"/>
    </location>
</feature>
<feature type="region of interest" description="Disordered" evidence="5">
    <location>
        <begin position="271"/>
        <end position="291"/>
    </location>
</feature>
<dbReference type="InterPro" id="IPR044817">
    <property type="entry name" value="SBP-like"/>
</dbReference>
<keyword evidence="2 4" id="KW-0863">Zinc-finger</keyword>
<dbReference type="Gene3D" id="4.10.1100.10">
    <property type="entry name" value="Transcription factor, SBP-box domain"/>
    <property type="match status" value="1"/>
</dbReference>
<feature type="compositionally biased region" description="Polar residues" evidence="5">
    <location>
        <begin position="272"/>
        <end position="287"/>
    </location>
</feature>
<proteinExistence type="predicted"/>
<dbReference type="OrthoDB" id="514967at2759"/>
<accession>A0A6A4LCM3</accession>
<dbReference type="SUPFAM" id="SSF103612">
    <property type="entry name" value="SBT domain"/>
    <property type="match status" value="1"/>
</dbReference>
<keyword evidence="3" id="KW-0862">Zinc</keyword>
<gene>
    <name evidence="8" type="ORF">C3L33_12814</name>
</gene>
<keyword evidence="1" id="KW-0479">Metal-binding</keyword>
<organism evidence="8 9">
    <name type="scientific">Rhododendron williamsianum</name>
    <dbReference type="NCBI Taxonomy" id="262921"/>
    <lineage>
        <taxon>Eukaryota</taxon>
        <taxon>Viridiplantae</taxon>
        <taxon>Streptophyta</taxon>
        <taxon>Embryophyta</taxon>
        <taxon>Tracheophyta</taxon>
        <taxon>Spermatophyta</taxon>
        <taxon>Magnoliopsida</taxon>
        <taxon>eudicotyledons</taxon>
        <taxon>Gunneridae</taxon>
        <taxon>Pentapetalae</taxon>
        <taxon>asterids</taxon>
        <taxon>Ericales</taxon>
        <taxon>Ericaceae</taxon>
        <taxon>Ericoideae</taxon>
        <taxon>Rhodoreae</taxon>
        <taxon>Rhododendron</taxon>
    </lineage>
</organism>
<dbReference type="GO" id="GO:0008270">
    <property type="term" value="F:zinc ion binding"/>
    <property type="evidence" value="ECO:0007669"/>
    <property type="project" value="UniProtKB-KW"/>
</dbReference>
<feature type="region of interest" description="Disordered" evidence="5">
    <location>
        <begin position="1"/>
        <end position="41"/>
    </location>
</feature>
<feature type="domain" description="SBP-type" evidence="7">
    <location>
        <begin position="141"/>
        <end position="218"/>
    </location>
</feature>
<comment type="caution">
    <text evidence="8">The sequence shown here is derived from an EMBL/GenBank/DDBJ whole genome shotgun (WGS) entry which is preliminary data.</text>
</comment>
<dbReference type="GO" id="GO:0005634">
    <property type="term" value="C:nucleus"/>
    <property type="evidence" value="ECO:0007669"/>
    <property type="project" value="InterPro"/>
</dbReference>
<sequence>MDPPPQHPSAEASLSSMETTTSTPFSHLPAQPDLTSSPSPWDWSDFLDFGLELDPFDHLNIDQSQAEPQLPPPPIAPDPDPDLNRVRKRDPRLTCPNYIARVPCACPELDEEKAEEEEGLPGKKRVRAADKGVKAVDKATGARCQVPVCGADIGELKGYHKRHRVCLRCANASAVVLEGVRKRYCQQCGKFHILSDFDEGKRSCRRKLERHNNRRRRKPCESRVAGEREPHGLVLADDEACENENGKESISLSNQIAEREPLLESEEGRISTLCSNPGSENNQNDSGGSFVASGEAQIVGEKDESKYAPLSSYCDDKSAYSSMCPTGRISFKLYDWNPAEFPRRLRHQIFQWLASMPVELEGYIRPGCTILTVFIAMPNSMWVKLLEDPVVYIRNFVAAPGKMLPGRGNILVYIDNVLFRAVRGSRCTSSVPESDILFLVLEVFLFSWKDGTSVLNVKVDERAPKLHYVRPSCFEAGKPMEFVACGSNLLQPKFRFLVSFAGKYLRCDYCVPSMCGDSEGVTASSDHQLLKIYVPRSEPDLYGPAFIEVENESGLSNFIPIVIGTKEICSEMKIMEHRFESSTSSSHECEVSVRRQPAFSQFIIDTAWLLRKPALEDLEHILTLSQIGRFNRLLTFLIDNKSTSILERVLHYVTTLMDHTKLNKLAYGIADSDMELLHGNLEHARDILCQRLQPNGDSVLHSGNLVQKGDSLCRSSQADMLSITCSDQEMEATQRGNLDARAGSNSQDQSLSLPLLSREVVMRMNLIKERPRMSCSRVFTTNKYLASHRLVFVIAAAAACFGICAVVFHPQKHMQVFIMLLSFKPECWFSAPPESKSCGFAALSDAPDIFC</sequence>
<name>A0A6A4LCM3_9ERIC</name>
<keyword evidence="9" id="KW-1185">Reference proteome</keyword>
<keyword evidence="6" id="KW-1133">Transmembrane helix</keyword>
<evidence type="ECO:0000256" key="6">
    <source>
        <dbReference type="SAM" id="Phobius"/>
    </source>
</evidence>